<evidence type="ECO:0000259" key="7">
    <source>
        <dbReference type="PROSITE" id="PS50885"/>
    </source>
</evidence>
<feature type="transmembrane region" description="Helical" evidence="5">
    <location>
        <begin position="29"/>
        <end position="48"/>
    </location>
</feature>
<evidence type="ECO:0000256" key="1">
    <source>
        <dbReference type="ARBA" id="ARBA00022481"/>
    </source>
</evidence>
<feature type="coiled-coil region" evidence="4">
    <location>
        <begin position="126"/>
        <end position="163"/>
    </location>
</feature>
<dbReference type="InterPro" id="IPR004089">
    <property type="entry name" value="MCPsignal_dom"/>
</dbReference>
<dbReference type="Pfam" id="PF00672">
    <property type="entry name" value="HAMP"/>
    <property type="match status" value="1"/>
</dbReference>
<dbReference type="CDD" id="cd11386">
    <property type="entry name" value="MCP_signal"/>
    <property type="match status" value="1"/>
</dbReference>
<keyword evidence="1" id="KW-0488">Methylation</keyword>
<comment type="caution">
    <text evidence="8">The sequence shown here is derived from an EMBL/GenBank/DDBJ whole genome shotgun (WGS) entry which is preliminary data.</text>
</comment>
<dbReference type="Gene3D" id="1.10.287.950">
    <property type="entry name" value="Methyl-accepting chemotaxis protein"/>
    <property type="match status" value="1"/>
</dbReference>
<keyword evidence="5" id="KW-1133">Transmembrane helix</keyword>
<sequence>METLIRFQEELMAESAKETKATAESANQLILAVGILATLLSMAIAWSITRRIVTPINEAVHIAKTVADGDLTSAIDITGKDEIGSLFRALEHMNENLIGIVSQVRGGTELIATASTQIATGNQDLSARTEQQASALEETASSMEELTSTVKQNSDNAREANQLAQNASDVAIKGGKVVSRVVETMSSITESSKKVVDIISVIDGIAFQTNILALNAAVEAARAGEQGRGFAVVASEVRNLAQRSATAAKEIKILIDTSVEKVGIGSQLVDEAGLTMDEVVSSVRKVTDIMAQISSASAEQTAGIEQINQAIVEMDSATQQNSALVEQVAAAAESMQGQAKKQSDVVSVFKTGVSDQADQSTLFNIASRAKAATQVFRAQPRTLQVTAAMKDV</sequence>
<dbReference type="SMART" id="SM00304">
    <property type="entry name" value="HAMP"/>
    <property type="match status" value="1"/>
</dbReference>
<dbReference type="EMBL" id="JACOGF010000013">
    <property type="protein sequence ID" value="MBC3920078.1"/>
    <property type="molecule type" value="Genomic_DNA"/>
</dbReference>
<keyword evidence="9" id="KW-1185">Reference proteome</keyword>
<dbReference type="InterPro" id="IPR004090">
    <property type="entry name" value="Chemotax_Me-accpt_rcpt"/>
</dbReference>
<organism evidence="8 9">
    <name type="scientific">Undibacterium hunanense</name>
    <dbReference type="NCBI Taxonomy" id="2762292"/>
    <lineage>
        <taxon>Bacteria</taxon>
        <taxon>Pseudomonadati</taxon>
        <taxon>Pseudomonadota</taxon>
        <taxon>Betaproteobacteria</taxon>
        <taxon>Burkholderiales</taxon>
        <taxon>Oxalobacteraceae</taxon>
        <taxon>Undibacterium</taxon>
    </lineage>
</organism>
<keyword evidence="3" id="KW-0807">Transducer</keyword>
<dbReference type="PRINTS" id="PR00260">
    <property type="entry name" value="CHEMTRNSDUCR"/>
</dbReference>
<evidence type="ECO:0000256" key="5">
    <source>
        <dbReference type="SAM" id="Phobius"/>
    </source>
</evidence>
<accession>A0ABR6ZWS7</accession>
<feature type="domain" description="HAMP" evidence="7">
    <location>
        <begin position="50"/>
        <end position="102"/>
    </location>
</feature>
<dbReference type="Gene3D" id="6.10.340.10">
    <property type="match status" value="1"/>
</dbReference>
<name>A0ABR6ZWS7_9BURK</name>
<keyword evidence="5" id="KW-0812">Transmembrane</keyword>
<feature type="domain" description="Methyl-accepting transducer" evidence="6">
    <location>
        <begin position="107"/>
        <end position="336"/>
    </location>
</feature>
<dbReference type="PROSITE" id="PS50885">
    <property type="entry name" value="HAMP"/>
    <property type="match status" value="1"/>
</dbReference>
<dbReference type="InterPro" id="IPR051310">
    <property type="entry name" value="MCP_chemotaxis"/>
</dbReference>
<keyword evidence="4" id="KW-0175">Coiled coil</keyword>
<dbReference type="SMART" id="SM00283">
    <property type="entry name" value="MA"/>
    <property type="match status" value="1"/>
</dbReference>
<dbReference type="Pfam" id="PF00015">
    <property type="entry name" value="MCPsignal"/>
    <property type="match status" value="1"/>
</dbReference>
<dbReference type="CDD" id="cd06225">
    <property type="entry name" value="HAMP"/>
    <property type="match status" value="1"/>
</dbReference>
<keyword evidence="5" id="KW-0472">Membrane</keyword>
<evidence type="ECO:0000256" key="2">
    <source>
        <dbReference type="ARBA" id="ARBA00029447"/>
    </source>
</evidence>
<gene>
    <name evidence="8" type="ORF">H8L32_21605</name>
</gene>
<dbReference type="PROSITE" id="PS50111">
    <property type="entry name" value="CHEMOTAXIS_TRANSDUC_2"/>
    <property type="match status" value="1"/>
</dbReference>
<evidence type="ECO:0000313" key="9">
    <source>
        <dbReference type="Proteomes" id="UP000650424"/>
    </source>
</evidence>
<protein>
    <submittedName>
        <fullName evidence="8">HAMP domain-containing protein</fullName>
    </submittedName>
</protein>
<evidence type="ECO:0000313" key="8">
    <source>
        <dbReference type="EMBL" id="MBC3920078.1"/>
    </source>
</evidence>
<evidence type="ECO:0000256" key="3">
    <source>
        <dbReference type="PROSITE-ProRule" id="PRU00284"/>
    </source>
</evidence>
<evidence type="ECO:0000259" key="6">
    <source>
        <dbReference type="PROSITE" id="PS50111"/>
    </source>
</evidence>
<dbReference type="Proteomes" id="UP000650424">
    <property type="component" value="Unassembled WGS sequence"/>
</dbReference>
<dbReference type="SUPFAM" id="SSF58104">
    <property type="entry name" value="Methyl-accepting chemotaxis protein (MCP) signaling domain"/>
    <property type="match status" value="1"/>
</dbReference>
<dbReference type="PANTHER" id="PTHR43531:SF14">
    <property type="entry name" value="METHYL-ACCEPTING CHEMOTAXIS PROTEIN I-RELATED"/>
    <property type="match status" value="1"/>
</dbReference>
<proteinExistence type="inferred from homology"/>
<comment type="similarity">
    <text evidence="2">Belongs to the methyl-accepting chemotaxis (MCP) protein family.</text>
</comment>
<dbReference type="InterPro" id="IPR003660">
    <property type="entry name" value="HAMP_dom"/>
</dbReference>
<evidence type="ECO:0000256" key="4">
    <source>
        <dbReference type="SAM" id="Coils"/>
    </source>
</evidence>
<dbReference type="PANTHER" id="PTHR43531">
    <property type="entry name" value="PROTEIN ICFG"/>
    <property type="match status" value="1"/>
</dbReference>
<reference evidence="8 9" key="1">
    <citation type="submission" date="2020-08" db="EMBL/GenBank/DDBJ databases">
        <title>Novel species isolated from subtropical streams in China.</title>
        <authorList>
            <person name="Lu H."/>
        </authorList>
    </citation>
    <scope>NUCLEOTIDE SEQUENCE [LARGE SCALE GENOMIC DNA]</scope>
    <source>
        <strain evidence="8 9">CY18W</strain>
    </source>
</reference>